<dbReference type="AlphaFoldDB" id="A0A103YAK7"/>
<keyword evidence="2" id="KW-0677">Repeat</keyword>
<dbReference type="InterPro" id="IPR025875">
    <property type="entry name" value="Leu-rich_rpt_4"/>
</dbReference>
<dbReference type="Gene3D" id="3.80.10.10">
    <property type="entry name" value="Ribonuclease Inhibitor"/>
    <property type="match status" value="2"/>
</dbReference>
<dbReference type="Pfam" id="PF12799">
    <property type="entry name" value="LRR_4"/>
    <property type="match status" value="1"/>
</dbReference>
<dbReference type="EMBL" id="LEKV01001869">
    <property type="protein sequence ID" value="KVI05556.1"/>
    <property type="molecule type" value="Genomic_DNA"/>
</dbReference>
<dbReference type="Gramene" id="KVI05556">
    <property type="protein sequence ID" value="KVI05556"/>
    <property type="gene ID" value="Ccrd_016174"/>
</dbReference>
<sequence>HLPNLKVVDLSFSTKLVRTPDFDGLPCLERLVLKNCTSLKEIHPSIGYHERLIFLDMKNCSSLELFPPIFRMKKLETLILSHCDNLCKIPEIQTGMDNLVKFSLRGTCIEIVPSSVGQYCNNLVSLDLRWCGHLRSIEGNFHLLKHLQLLYLDGCDQLKNIPTEGLFGVECCLNVLSLSSYILQPGAVNEFLGFRRFLRRLSLRRCNLVDEGISSVFWEELSNLEVLDLSNNGFSRLPSSLSQLSHLKFINLFGCYNLVDLPDLPSSISILIADGCRSLKIGDFPTNHLKWLWKVILPPSNHNGERVLQSMLQGNAIEDYFISIVFEECCVPIRGFARGTFLLQLTWNWYNEFCGFLIYIGRSNWYGEEVIVIKDVLGMENGDGVLEVSNKPDHHDDDEDGMTAAKGMCYISFGSLRNTSWWNSTHTTLSFSLQTESNFKVELVRGRNQGDDSILKDTTYLSNFWDEEFQNQKTFEIISDSKSSIQILWDTRSIGSDLFDRI</sequence>
<dbReference type="InterPro" id="IPR032675">
    <property type="entry name" value="LRR_dom_sf"/>
</dbReference>
<evidence type="ECO:0000256" key="2">
    <source>
        <dbReference type="ARBA" id="ARBA00022737"/>
    </source>
</evidence>
<accession>A0A103YAK7</accession>
<gene>
    <name evidence="3" type="ORF">Ccrd_016174</name>
</gene>
<reference evidence="3 4" key="1">
    <citation type="journal article" date="2016" name="Sci. Rep.">
        <title>The genome sequence of the outbreeding globe artichoke constructed de novo incorporating a phase-aware low-pass sequencing strategy of F1 progeny.</title>
        <authorList>
            <person name="Scaglione D."/>
            <person name="Reyes-Chin-Wo S."/>
            <person name="Acquadro A."/>
            <person name="Froenicke L."/>
            <person name="Portis E."/>
            <person name="Beitel C."/>
            <person name="Tirone M."/>
            <person name="Mauro R."/>
            <person name="Lo Monaco A."/>
            <person name="Mauromicale G."/>
            <person name="Faccioli P."/>
            <person name="Cattivelli L."/>
            <person name="Rieseberg L."/>
            <person name="Michelmore R."/>
            <person name="Lanteri S."/>
        </authorList>
    </citation>
    <scope>NUCLEOTIDE SEQUENCE [LARGE SCALE GENOMIC DNA]</scope>
    <source>
        <strain evidence="3">2C</strain>
    </source>
</reference>
<evidence type="ECO:0000256" key="1">
    <source>
        <dbReference type="ARBA" id="ARBA00022614"/>
    </source>
</evidence>
<keyword evidence="1" id="KW-0433">Leucine-rich repeat</keyword>
<dbReference type="PROSITE" id="PS51450">
    <property type="entry name" value="LRR"/>
    <property type="match status" value="1"/>
</dbReference>
<dbReference type="GO" id="GO:0051707">
    <property type="term" value="P:response to other organism"/>
    <property type="evidence" value="ECO:0007669"/>
    <property type="project" value="UniProtKB-ARBA"/>
</dbReference>
<dbReference type="OMA" id="SSIQILW"/>
<dbReference type="Proteomes" id="UP000243975">
    <property type="component" value="Unassembled WGS sequence"/>
</dbReference>
<name>A0A103YAK7_CYNCS</name>
<feature type="non-terminal residue" evidence="3">
    <location>
        <position position="502"/>
    </location>
</feature>
<dbReference type="SUPFAM" id="SSF52058">
    <property type="entry name" value="L domain-like"/>
    <property type="match status" value="1"/>
</dbReference>
<comment type="caution">
    <text evidence="3">The sequence shown here is derived from an EMBL/GenBank/DDBJ whole genome shotgun (WGS) entry which is preliminary data.</text>
</comment>
<dbReference type="GO" id="GO:0006952">
    <property type="term" value="P:defense response"/>
    <property type="evidence" value="ECO:0007669"/>
    <property type="project" value="UniProtKB-ARBA"/>
</dbReference>
<dbReference type="InterPro" id="IPR003591">
    <property type="entry name" value="Leu-rich_rpt_typical-subtyp"/>
</dbReference>
<dbReference type="SMART" id="SM00369">
    <property type="entry name" value="LRR_TYP"/>
    <property type="match status" value="2"/>
</dbReference>
<evidence type="ECO:0000313" key="4">
    <source>
        <dbReference type="Proteomes" id="UP000243975"/>
    </source>
</evidence>
<dbReference type="PANTHER" id="PTHR16083">
    <property type="entry name" value="LEUCINE RICH REPEAT CONTAINING PROTEIN"/>
    <property type="match status" value="1"/>
</dbReference>
<evidence type="ECO:0000313" key="3">
    <source>
        <dbReference type="EMBL" id="KVI05556.1"/>
    </source>
</evidence>
<organism evidence="3 4">
    <name type="scientific">Cynara cardunculus var. scolymus</name>
    <name type="common">Globe artichoke</name>
    <name type="synonym">Cynara scolymus</name>
    <dbReference type="NCBI Taxonomy" id="59895"/>
    <lineage>
        <taxon>Eukaryota</taxon>
        <taxon>Viridiplantae</taxon>
        <taxon>Streptophyta</taxon>
        <taxon>Embryophyta</taxon>
        <taxon>Tracheophyta</taxon>
        <taxon>Spermatophyta</taxon>
        <taxon>Magnoliopsida</taxon>
        <taxon>eudicotyledons</taxon>
        <taxon>Gunneridae</taxon>
        <taxon>Pentapetalae</taxon>
        <taxon>asterids</taxon>
        <taxon>campanulids</taxon>
        <taxon>Asterales</taxon>
        <taxon>Asteraceae</taxon>
        <taxon>Carduoideae</taxon>
        <taxon>Cardueae</taxon>
        <taxon>Carduinae</taxon>
        <taxon>Cynara</taxon>
    </lineage>
</organism>
<dbReference type="InterPro" id="IPR001611">
    <property type="entry name" value="Leu-rich_rpt"/>
</dbReference>
<keyword evidence="4" id="KW-1185">Reference proteome</keyword>
<protein>
    <submittedName>
        <fullName evidence="3">Leucine-rich repeat-containing protein</fullName>
    </submittedName>
</protein>
<dbReference type="PANTHER" id="PTHR16083:SF25">
    <property type="entry name" value="C-JID DOMAIN-CONTAINING PROTEIN"/>
    <property type="match status" value="1"/>
</dbReference>
<proteinExistence type="predicted"/>